<evidence type="ECO:0000259" key="5">
    <source>
        <dbReference type="PROSITE" id="PS50995"/>
    </source>
</evidence>
<keyword evidence="1" id="KW-0805">Transcription regulation</keyword>
<dbReference type="InterPro" id="IPR036388">
    <property type="entry name" value="WH-like_DNA-bd_sf"/>
</dbReference>
<protein>
    <submittedName>
        <fullName evidence="6">DNA-binding MarR family transcriptional regulator</fullName>
    </submittedName>
</protein>
<feature type="region of interest" description="Disordered" evidence="4">
    <location>
        <begin position="150"/>
        <end position="169"/>
    </location>
</feature>
<dbReference type="InterPro" id="IPR023187">
    <property type="entry name" value="Tscrpt_reg_MarR-type_CS"/>
</dbReference>
<keyword evidence="2 6" id="KW-0238">DNA-binding</keyword>
<dbReference type="Pfam" id="PF12802">
    <property type="entry name" value="MarR_2"/>
    <property type="match status" value="1"/>
</dbReference>
<evidence type="ECO:0000256" key="3">
    <source>
        <dbReference type="ARBA" id="ARBA00023163"/>
    </source>
</evidence>
<evidence type="ECO:0000256" key="1">
    <source>
        <dbReference type="ARBA" id="ARBA00023015"/>
    </source>
</evidence>
<dbReference type="AlphaFoldDB" id="A0A852VM73"/>
<dbReference type="PANTHER" id="PTHR33164">
    <property type="entry name" value="TRANSCRIPTIONAL REGULATOR, MARR FAMILY"/>
    <property type="match status" value="1"/>
</dbReference>
<name>A0A852VM73_9MICO</name>
<dbReference type="SMART" id="SM00347">
    <property type="entry name" value="HTH_MARR"/>
    <property type="match status" value="1"/>
</dbReference>
<dbReference type="SUPFAM" id="SSF46785">
    <property type="entry name" value="Winged helix' DNA-binding domain"/>
    <property type="match status" value="1"/>
</dbReference>
<organism evidence="6 7">
    <name type="scientific">Janibacter cremeus</name>
    <dbReference type="NCBI Taxonomy" id="1285192"/>
    <lineage>
        <taxon>Bacteria</taxon>
        <taxon>Bacillati</taxon>
        <taxon>Actinomycetota</taxon>
        <taxon>Actinomycetes</taxon>
        <taxon>Micrococcales</taxon>
        <taxon>Intrasporangiaceae</taxon>
        <taxon>Janibacter</taxon>
    </lineage>
</organism>
<gene>
    <name evidence="6" type="ORF">BJY20_001569</name>
</gene>
<dbReference type="GO" id="GO:0006950">
    <property type="term" value="P:response to stress"/>
    <property type="evidence" value="ECO:0007669"/>
    <property type="project" value="TreeGrafter"/>
</dbReference>
<sequence>MHATIDEIGLPLQETLGRVFGQFSRLIVRRQTLDPTAMSRTDYSLLAALEHCHHEAGMRTSHLAQTQGQDASTVSRRLGLLETQGHIERLADPSDGRASTVRLTPAGRTALSDERTARTDLIGAILTDWPHDDLADLDRLLTRLSEDLAADAGSAGPSPSPSVHATGKA</sequence>
<feature type="domain" description="HTH marR-type" evidence="5">
    <location>
        <begin position="13"/>
        <end position="146"/>
    </location>
</feature>
<dbReference type="InterPro" id="IPR039422">
    <property type="entry name" value="MarR/SlyA-like"/>
</dbReference>
<dbReference type="GO" id="GO:0003677">
    <property type="term" value="F:DNA binding"/>
    <property type="evidence" value="ECO:0007669"/>
    <property type="project" value="UniProtKB-KW"/>
</dbReference>
<dbReference type="Proteomes" id="UP000554054">
    <property type="component" value="Unassembled WGS sequence"/>
</dbReference>
<proteinExistence type="predicted"/>
<dbReference type="InterPro" id="IPR036390">
    <property type="entry name" value="WH_DNA-bd_sf"/>
</dbReference>
<dbReference type="PANTHER" id="PTHR33164:SF57">
    <property type="entry name" value="MARR-FAMILY TRANSCRIPTIONAL REGULATOR"/>
    <property type="match status" value="1"/>
</dbReference>
<keyword evidence="7" id="KW-1185">Reference proteome</keyword>
<dbReference type="PROSITE" id="PS50995">
    <property type="entry name" value="HTH_MARR_2"/>
    <property type="match status" value="1"/>
</dbReference>
<dbReference type="Gene3D" id="1.10.10.10">
    <property type="entry name" value="Winged helix-like DNA-binding domain superfamily/Winged helix DNA-binding domain"/>
    <property type="match status" value="1"/>
</dbReference>
<dbReference type="PRINTS" id="PR00598">
    <property type="entry name" value="HTHMARR"/>
</dbReference>
<evidence type="ECO:0000313" key="6">
    <source>
        <dbReference type="EMBL" id="NYF98177.1"/>
    </source>
</evidence>
<evidence type="ECO:0000256" key="4">
    <source>
        <dbReference type="SAM" id="MobiDB-lite"/>
    </source>
</evidence>
<dbReference type="RefSeq" id="WP_185991020.1">
    <property type="nucleotide sequence ID" value="NZ_JACCAE010000001.1"/>
</dbReference>
<dbReference type="InterPro" id="IPR000835">
    <property type="entry name" value="HTH_MarR-typ"/>
</dbReference>
<keyword evidence="3" id="KW-0804">Transcription</keyword>
<comment type="caution">
    <text evidence="6">The sequence shown here is derived from an EMBL/GenBank/DDBJ whole genome shotgun (WGS) entry which is preliminary data.</text>
</comment>
<evidence type="ECO:0000313" key="7">
    <source>
        <dbReference type="Proteomes" id="UP000554054"/>
    </source>
</evidence>
<accession>A0A852VM73</accession>
<dbReference type="PROSITE" id="PS01117">
    <property type="entry name" value="HTH_MARR_1"/>
    <property type="match status" value="1"/>
</dbReference>
<dbReference type="EMBL" id="JACCAE010000001">
    <property type="protein sequence ID" value="NYF98177.1"/>
    <property type="molecule type" value="Genomic_DNA"/>
</dbReference>
<dbReference type="GO" id="GO:0003700">
    <property type="term" value="F:DNA-binding transcription factor activity"/>
    <property type="evidence" value="ECO:0007669"/>
    <property type="project" value="InterPro"/>
</dbReference>
<reference evidence="6 7" key="1">
    <citation type="submission" date="2020-07" db="EMBL/GenBank/DDBJ databases">
        <title>Sequencing the genomes of 1000 actinobacteria strains.</title>
        <authorList>
            <person name="Klenk H.-P."/>
        </authorList>
    </citation>
    <scope>NUCLEOTIDE SEQUENCE [LARGE SCALE GENOMIC DNA]</scope>
    <source>
        <strain evidence="6 7">DSM 26154</strain>
    </source>
</reference>
<evidence type="ECO:0000256" key="2">
    <source>
        <dbReference type="ARBA" id="ARBA00023125"/>
    </source>
</evidence>